<keyword evidence="3" id="KW-1185">Reference proteome</keyword>
<accession>A0ABY6K729</accession>
<feature type="non-terminal residue" evidence="2">
    <location>
        <position position="407"/>
    </location>
</feature>
<dbReference type="PANTHER" id="PTHR12381">
    <property type="entry name" value="HETEROGENEOUS NUCLEAR RIBONUCLEOPROTEIN U FAMILY MEMBER"/>
    <property type="match status" value="1"/>
</dbReference>
<dbReference type="Gene3D" id="2.60.120.920">
    <property type="match status" value="1"/>
</dbReference>
<organism evidence="2 3">
    <name type="scientific">Cordylochernes scorpioides</name>
    <dbReference type="NCBI Taxonomy" id="51811"/>
    <lineage>
        <taxon>Eukaryota</taxon>
        <taxon>Metazoa</taxon>
        <taxon>Ecdysozoa</taxon>
        <taxon>Arthropoda</taxon>
        <taxon>Chelicerata</taxon>
        <taxon>Arachnida</taxon>
        <taxon>Pseudoscorpiones</taxon>
        <taxon>Cheliferoidea</taxon>
        <taxon>Chernetidae</taxon>
        <taxon>Cordylochernes</taxon>
    </lineage>
</organism>
<dbReference type="InterPro" id="IPR027417">
    <property type="entry name" value="P-loop_NTPase"/>
</dbReference>
<dbReference type="SUPFAM" id="SSF52540">
    <property type="entry name" value="P-loop containing nucleoside triphosphate hydrolases"/>
    <property type="match status" value="1"/>
</dbReference>
<sequence length="407" mass="46909">MDSDPVEISFAKNGMHQGIAYTIPKEELAGEALYPHILSKNMFMEINFGQEKGKEYNKLPPNYEDYVMIGKLPLDKRVRAPKEPQDSSECEVIMMCGLPGAGKTYWALNHMKENPDKKYVLLGKHSILEKMKINGEPFKNHCTGKWDETVETALVCLVKLLSQAHESKRNYILDQDIELAKGLSVDTPVFPSLASRTHIESIILENRQSDNWSYTVWGKQQGRFCILLDCHSRLPNFPFLQTNAYTPTRRAKLNPFEGYKKKAIVVVPSDEEFKKRTEKLKKDGSYDIQDYAVLEYKAVLELPSGKEDYLDEVIYPELNEEEAKKLVDKYNEEGRSFRKRNQSFYNEYLSQGSGRGYIKQYRGGGGYGRGGGYNDYGHNARHHPYSMNHRGSNYHHEGNYNPHRPRR</sequence>
<name>A0ABY6K729_9ARAC</name>
<protein>
    <submittedName>
        <fullName evidence="2">HNRNPU</fullName>
    </submittedName>
</protein>
<evidence type="ECO:0000256" key="1">
    <source>
        <dbReference type="SAM" id="MobiDB-lite"/>
    </source>
</evidence>
<feature type="region of interest" description="Disordered" evidence="1">
    <location>
        <begin position="379"/>
        <end position="407"/>
    </location>
</feature>
<dbReference type="Gene3D" id="3.40.50.300">
    <property type="entry name" value="P-loop containing nucleotide triphosphate hydrolases"/>
    <property type="match status" value="1"/>
</dbReference>
<dbReference type="Pfam" id="PF13671">
    <property type="entry name" value="AAA_33"/>
    <property type="match status" value="1"/>
</dbReference>
<gene>
    <name evidence="2" type="ORF">LAZ67_3000339</name>
</gene>
<dbReference type="PANTHER" id="PTHR12381:SF56">
    <property type="entry name" value="B30.2_SPRY DOMAIN-CONTAINING PROTEIN-RELATED"/>
    <property type="match status" value="1"/>
</dbReference>
<dbReference type="Proteomes" id="UP001235939">
    <property type="component" value="Chromosome 03"/>
</dbReference>
<dbReference type="EMBL" id="CP092865">
    <property type="protein sequence ID" value="UYV64342.1"/>
    <property type="molecule type" value="Genomic_DNA"/>
</dbReference>
<evidence type="ECO:0000313" key="3">
    <source>
        <dbReference type="Proteomes" id="UP001235939"/>
    </source>
</evidence>
<reference evidence="2 3" key="1">
    <citation type="submission" date="2022-01" db="EMBL/GenBank/DDBJ databases">
        <title>A chromosomal length assembly of Cordylochernes scorpioides.</title>
        <authorList>
            <person name="Zeh D."/>
            <person name="Zeh J."/>
        </authorList>
    </citation>
    <scope>NUCLEOTIDE SEQUENCE [LARGE SCALE GENOMIC DNA]</scope>
    <source>
        <strain evidence="2">IN4F17</strain>
        <tissue evidence="2">Whole Body</tissue>
    </source>
</reference>
<dbReference type="InterPro" id="IPR043136">
    <property type="entry name" value="B30.2/SPRY_sf"/>
</dbReference>
<proteinExistence type="predicted"/>
<evidence type="ECO:0000313" key="2">
    <source>
        <dbReference type="EMBL" id="UYV64342.1"/>
    </source>
</evidence>